<accession>A0A7S3Q0P5</accession>
<keyword evidence="2" id="KW-0677">Repeat</keyword>
<evidence type="ECO:0000256" key="3">
    <source>
        <dbReference type="SAM" id="MobiDB-lite"/>
    </source>
</evidence>
<proteinExistence type="predicted"/>
<feature type="compositionally biased region" description="Polar residues" evidence="3">
    <location>
        <begin position="594"/>
        <end position="609"/>
    </location>
</feature>
<dbReference type="Gene3D" id="3.40.50.10140">
    <property type="entry name" value="Toll/interleukin-1 receptor homology (TIR) domain"/>
    <property type="match status" value="1"/>
</dbReference>
<dbReference type="Pfam" id="PF04886">
    <property type="entry name" value="PT"/>
    <property type="match status" value="1"/>
</dbReference>
<feature type="region of interest" description="Disordered" evidence="3">
    <location>
        <begin position="1"/>
        <end position="46"/>
    </location>
</feature>
<dbReference type="InterPro" id="IPR015943">
    <property type="entry name" value="WD40/YVTN_repeat-like_dom_sf"/>
</dbReference>
<organism evidence="4">
    <name type="scientific">Chaetoceros debilis</name>
    <dbReference type="NCBI Taxonomy" id="122233"/>
    <lineage>
        <taxon>Eukaryota</taxon>
        <taxon>Sar</taxon>
        <taxon>Stramenopiles</taxon>
        <taxon>Ochrophyta</taxon>
        <taxon>Bacillariophyta</taxon>
        <taxon>Coscinodiscophyceae</taxon>
        <taxon>Chaetocerotophycidae</taxon>
        <taxon>Chaetocerotales</taxon>
        <taxon>Chaetocerotaceae</taxon>
        <taxon>Chaetoceros</taxon>
    </lineage>
</organism>
<dbReference type="SUPFAM" id="SSF50978">
    <property type="entry name" value="WD40 repeat-like"/>
    <property type="match status" value="1"/>
</dbReference>
<evidence type="ECO:0008006" key="5">
    <source>
        <dbReference type="Google" id="ProtNLM"/>
    </source>
</evidence>
<name>A0A7S3Q0P5_9STRA</name>
<feature type="region of interest" description="Disordered" evidence="3">
    <location>
        <begin position="924"/>
        <end position="985"/>
    </location>
</feature>
<keyword evidence="1" id="KW-0732">Signal</keyword>
<feature type="compositionally biased region" description="Basic and acidic residues" evidence="3">
    <location>
        <begin position="1"/>
        <end position="12"/>
    </location>
</feature>
<feature type="compositionally biased region" description="Pro residues" evidence="3">
    <location>
        <begin position="505"/>
        <end position="517"/>
    </location>
</feature>
<feature type="compositionally biased region" description="Polar residues" evidence="3">
    <location>
        <begin position="431"/>
        <end position="441"/>
    </location>
</feature>
<dbReference type="SUPFAM" id="SSF52200">
    <property type="entry name" value="Toll/Interleukin receptor TIR domain"/>
    <property type="match status" value="1"/>
</dbReference>
<feature type="compositionally biased region" description="Low complexity" evidence="3">
    <location>
        <begin position="495"/>
        <end position="504"/>
    </location>
</feature>
<feature type="compositionally biased region" description="Low complexity" evidence="3">
    <location>
        <begin position="18"/>
        <end position="35"/>
    </location>
</feature>
<sequence>MPQQHHSRDARTRSIWGPIQTRSRTRTPTQIQRTTQLDDDQHDQHRSLSAWIQSQEFAGDDRGAQFGDSVDIITTDDGSASVIAIGARFQNVSNDLSNAGSVRLFHRDTTRSDAGSGSDAGQWMPMGDAISGTAFGQRLGRFISLSSDGKMVAIGSPMQDSTGTVRVFMYTENQGESNGRWNQVGNTITNRGSDCILSAKGLRLAIRRDVKVKIYDWNITDQKWDVSANFNAVSSCFAFSSDGNSLAIGSPPIDASSDGSITVHQYYGGTWFQTGQDITVPNASNNGMSSMSLSQNGNTLAVGGGNIVSVYKLNGNAWGTKGGKIFGDGVSSDFGRSISLSDNGNKVVIGAPGTTQDNCSPVRAGFARVYMLNEEGGEWMATGQFQGSDSGDRLGFSVAMSGNGDHVIVGLPFLRCASNQNFGSAQVHQLPATASPTQNPIGSPILPTKSPTKSPTPSPTSGPTPSPTKIPTKRPTKPPTRGPTKIPTASPSKKPVSQPTSSGPTPSPTKAPTPNPTKEPTVSPTKSPTKGPTSSPTKSPSKQPTKLPTKNPTKGPASSPSVLQHHPSFNPSTSYGPTDSMSLDPSSLPSPSSGNSQRSIAGSSSSTQQTVGYSVGGAVGLFMVVSFLAVLRKRKREGQLTQYRMMPNKHLSLSDFDSLSAERQNGNGDAPISLTSLRGTASPLAGAGMGTGLKLADMTEFKYDVYLTHNWGLDGEMRNNHQRVSSINRGLERRGIRTHFLEEKVDAEALCVKDMSPEINSSVTVIAFVTEKYISQVDGEGIDGADDNCKLEFEYALRCRGVDNIITVVMENACADSTKWRGVVGSTLSHGSAIGTHASHTFLTEAELDGCITKLVDEIDMRKRKIADGSDQNVEVTPVHDISPKGTPLADILLDLKQGNDDEIQSESELSEGRKEAWADSITEQLPWFNSPERKSRPLESEQVSPLTPPSQSRSTRRTSSGGSPTLQEMIGASNLTHSSEEGSV</sequence>
<evidence type="ECO:0000256" key="2">
    <source>
        <dbReference type="ARBA" id="ARBA00022737"/>
    </source>
</evidence>
<feature type="region of interest" description="Disordered" evidence="3">
    <location>
        <begin position="431"/>
        <end position="609"/>
    </location>
</feature>
<feature type="compositionally biased region" description="Polar residues" evidence="3">
    <location>
        <begin position="556"/>
        <end position="577"/>
    </location>
</feature>
<evidence type="ECO:0000313" key="4">
    <source>
        <dbReference type="EMBL" id="CAE0461670.1"/>
    </source>
</evidence>
<feature type="compositionally biased region" description="Polar residues" evidence="3">
    <location>
        <begin position="974"/>
        <end position="985"/>
    </location>
</feature>
<feature type="compositionally biased region" description="Low complexity" evidence="3">
    <location>
        <begin position="950"/>
        <end position="967"/>
    </location>
</feature>
<dbReference type="EMBL" id="HBIO01008525">
    <property type="protein sequence ID" value="CAE0461670.1"/>
    <property type="molecule type" value="Transcribed_RNA"/>
</dbReference>
<dbReference type="PANTHER" id="PTHR36489:SF2">
    <property type="entry name" value="APPLE DOMAIN-CONTAINING PROTEIN"/>
    <property type="match status" value="1"/>
</dbReference>
<dbReference type="InterPro" id="IPR035897">
    <property type="entry name" value="Toll_tir_struct_dom_sf"/>
</dbReference>
<feature type="compositionally biased region" description="Pro residues" evidence="3">
    <location>
        <begin position="454"/>
        <end position="468"/>
    </location>
</feature>
<dbReference type="Gene3D" id="2.130.10.10">
    <property type="entry name" value="YVTN repeat-like/Quinoprotein amine dehydrogenase"/>
    <property type="match status" value="1"/>
</dbReference>
<dbReference type="InterPro" id="IPR036322">
    <property type="entry name" value="WD40_repeat_dom_sf"/>
</dbReference>
<dbReference type="AlphaFoldDB" id="A0A7S3Q0P5"/>
<dbReference type="InterPro" id="IPR006970">
    <property type="entry name" value="PT"/>
</dbReference>
<feature type="compositionally biased region" description="Low complexity" evidence="3">
    <location>
        <begin position="579"/>
        <end position="593"/>
    </location>
</feature>
<gene>
    <name evidence="4" type="ORF">CDEB00056_LOCUS6511</name>
</gene>
<evidence type="ECO:0000256" key="1">
    <source>
        <dbReference type="ARBA" id="ARBA00022729"/>
    </source>
</evidence>
<reference evidence="4" key="1">
    <citation type="submission" date="2021-01" db="EMBL/GenBank/DDBJ databases">
        <authorList>
            <person name="Corre E."/>
            <person name="Pelletier E."/>
            <person name="Niang G."/>
            <person name="Scheremetjew M."/>
            <person name="Finn R."/>
            <person name="Kale V."/>
            <person name="Holt S."/>
            <person name="Cochrane G."/>
            <person name="Meng A."/>
            <person name="Brown T."/>
            <person name="Cohen L."/>
        </authorList>
    </citation>
    <scope>NUCLEOTIDE SEQUENCE</scope>
    <source>
        <strain evidence="4">MM31A-1</strain>
    </source>
</reference>
<protein>
    <recommendedName>
        <fullName evidence="5">TIR domain-containing protein</fullName>
    </recommendedName>
</protein>
<dbReference type="PANTHER" id="PTHR36489">
    <property type="entry name" value="PROTEIN-COUPLED RECEPTOR GPR1, PUTATIVE-RELATED"/>
    <property type="match status" value="1"/>
</dbReference>
<feature type="compositionally biased region" description="Low complexity" evidence="3">
    <location>
        <begin position="518"/>
        <end position="550"/>
    </location>
</feature>